<dbReference type="AlphaFoldDB" id="A0A6J6YMK3"/>
<name>A0A6J6YMK3_9ZZZZ</name>
<protein>
    <submittedName>
        <fullName evidence="1">Unannotated protein</fullName>
    </submittedName>
</protein>
<accession>A0A6J6YMK3</accession>
<evidence type="ECO:0000313" key="2">
    <source>
        <dbReference type="EMBL" id="CAB4943824.1"/>
    </source>
</evidence>
<dbReference type="EMBL" id="CAFAAM010000151">
    <property type="protein sequence ID" value="CAB4810349.1"/>
    <property type="molecule type" value="Genomic_DNA"/>
</dbReference>
<proteinExistence type="predicted"/>
<sequence length="187" mass="17713">MLVDQEARARGGATVVTGAGAGATVTTGADVAGGEVTGADGEDGADGGAACELEPDAAGATATAPAFDELDDDGGDPTGVLDALEDVVAGPAPAAGTAAGSVTVPTDDDPVTPEAPATLSSTVAGFAAPLCWLLRASAATIAALAAKLRPAVSARDAGALGPFFVGILFAGLDVVSLSTFVCCTAGP</sequence>
<gene>
    <name evidence="1" type="ORF">UFOPK3010_01112</name>
    <name evidence="2" type="ORF">UFOPK3785_00380</name>
</gene>
<organism evidence="1">
    <name type="scientific">freshwater metagenome</name>
    <dbReference type="NCBI Taxonomy" id="449393"/>
    <lineage>
        <taxon>unclassified sequences</taxon>
        <taxon>metagenomes</taxon>
        <taxon>ecological metagenomes</taxon>
    </lineage>
</organism>
<dbReference type="EMBL" id="CAFBNJ010000012">
    <property type="protein sequence ID" value="CAB4943824.1"/>
    <property type="molecule type" value="Genomic_DNA"/>
</dbReference>
<reference evidence="1" key="1">
    <citation type="submission" date="2020-05" db="EMBL/GenBank/DDBJ databases">
        <authorList>
            <person name="Chiriac C."/>
            <person name="Salcher M."/>
            <person name="Ghai R."/>
            <person name="Kavagutti S V."/>
        </authorList>
    </citation>
    <scope>NUCLEOTIDE SEQUENCE</scope>
</reference>
<evidence type="ECO:0000313" key="1">
    <source>
        <dbReference type="EMBL" id="CAB4810349.1"/>
    </source>
</evidence>